<dbReference type="Proteomes" id="UP000031668">
    <property type="component" value="Unassembled WGS sequence"/>
</dbReference>
<comment type="caution">
    <text evidence="1">The sequence shown here is derived from an EMBL/GenBank/DDBJ whole genome shotgun (WGS) entry which is preliminary data.</text>
</comment>
<evidence type="ECO:0000313" key="2">
    <source>
        <dbReference type="Proteomes" id="UP000031668"/>
    </source>
</evidence>
<gene>
    <name evidence="1" type="ORF">RF11_14478</name>
</gene>
<organism evidence="1 2">
    <name type="scientific">Thelohanellus kitauei</name>
    <name type="common">Myxosporean</name>
    <dbReference type="NCBI Taxonomy" id="669202"/>
    <lineage>
        <taxon>Eukaryota</taxon>
        <taxon>Metazoa</taxon>
        <taxon>Cnidaria</taxon>
        <taxon>Myxozoa</taxon>
        <taxon>Myxosporea</taxon>
        <taxon>Bivalvulida</taxon>
        <taxon>Platysporina</taxon>
        <taxon>Myxobolidae</taxon>
        <taxon>Thelohanellus</taxon>
    </lineage>
</organism>
<reference evidence="1 2" key="1">
    <citation type="journal article" date="2014" name="Genome Biol. Evol.">
        <title>The genome of the myxosporean Thelohanellus kitauei shows adaptations to nutrient acquisition within its fish host.</title>
        <authorList>
            <person name="Yang Y."/>
            <person name="Xiong J."/>
            <person name="Zhou Z."/>
            <person name="Huo F."/>
            <person name="Miao W."/>
            <person name="Ran C."/>
            <person name="Liu Y."/>
            <person name="Zhang J."/>
            <person name="Feng J."/>
            <person name="Wang M."/>
            <person name="Wang M."/>
            <person name="Wang L."/>
            <person name="Yao B."/>
        </authorList>
    </citation>
    <scope>NUCLEOTIDE SEQUENCE [LARGE SCALE GENOMIC DNA]</scope>
    <source>
        <strain evidence="1">Wuqing</strain>
    </source>
</reference>
<sequence length="203" mass="23490">MSEVKCELAKMVCKLLSTPAFESLEQHSSSCGVTKPNEKKSKLLSWVASETFAVLINICPGFETHFHFHKITKLLLDISDNEVQFINARIQFSRCLLKYDQSYKEWVAELRSILKRCKFQSPNEDCKCSLINDNIRDAIYRRTLHKNIQSAFLQQTYQTLDQVVLIAESMVLISKTMQAIDRSDEACSINRLSKWKNDERIAF</sequence>
<name>A0A0C2N5T1_THEKT</name>
<keyword evidence="2" id="KW-1185">Reference proteome</keyword>
<proteinExistence type="predicted"/>
<accession>A0A0C2N5T1</accession>
<evidence type="ECO:0000313" key="1">
    <source>
        <dbReference type="EMBL" id="KII75006.1"/>
    </source>
</evidence>
<protein>
    <submittedName>
        <fullName evidence="1">Uncharacterized protein</fullName>
    </submittedName>
</protein>
<dbReference type="OrthoDB" id="8067892at2759"/>
<dbReference type="AlphaFoldDB" id="A0A0C2N5T1"/>
<dbReference type="EMBL" id="JWZT01000078">
    <property type="protein sequence ID" value="KII75006.1"/>
    <property type="molecule type" value="Genomic_DNA"/>
</dbReference>